<comment type="caution">
    <text evidence="5">The sequence shown here is derived from an EMBL/GenBank/DDBJ whole genome shotgun (WGS) entry which is preliminary data.</text>
</comment>
<dbReference type="InterPro" id="IPR050097">
    <property type="entry name" value="Ferredoxin-NADP_redctase_2"/>
</dbReference>
<dbReference type="InterPro" id="IPR036188">
    <property type="entry name" value="FAD/NAD-bd_sf"/>
</dbReference>
<evidence type="ECO:0000259" key="4">
    <source>
        <dbReference type="Pfam" id="PF07992"/>
    </source>
</evidence>
<keyword evidence="6" id="KW-1185">Reference proteome</keyword>
<organism evidence="5 6">
    <name type="scientific">Amycolatopsis heterodermiae</name>
    <dbReference type="NCBI Taxonomy" id="3110235"/>
    <lineage>
        <taxon>Bacteria</taxon>
        <taxon>Bacillati</taxon>
        <taxon>Actinomycetota</taxon>
        <taxon>Actinomycetes</taxon>
        <taxon>Pseudonocardiales</taxon>
        <taxon>Pseudonocardiaceae</taxon>
        <taxon>Amycolatopsis</taxon>
    </lineage>
</organism>
<dbReference type="PRINTS" id="PR00368">
    <property type="entry name" value="FADPNR"/>
</dbReference>
<proteinExistence type="predicted"/>
<comment type="catalytic activity">
    <reaction evidence="3">
        <text>[thioredoxin]-dithiol + NADP(+) = [thioredoxin]-disulfide + NADPH + H(+)</text>
        <dbReference type="Rhea" id="RHEA:20345"/>
        <dbReference type="Rhea" id="RHEA-COMP:10698"/>
        <dbReference type="Rhea" id="RHEA-COMP:10700"/>
        <dbReference type="ChEBI" id="CHEBI:15378"/>
        <dbReference type="ChEBI" id="CHEBI:29950"/>
        <dbReference type="ChEBI" id="CHEBI:50058"/>
        <dbReference type="ChEBI" id="CHEBI:57783"/>
        <dbReference type="ChEBI" id="CHEBI:58349"/>
        <dbReference type="EC" id="1.8.1.9"/>
    </reaction>
</comment>
<dbReference type="Pfam" id="PF07992">
    <property type="entry name" value="Pyr_redox_2"/>
    <property type="match status" value="1"/>
</dbReference>
<dbReference type="RefSeq" id="WP_323330937.1">
    <property type="nucleotide sequence ID" value="NZ_JAYFSI010000006.1"/>
</dbReference>
<keyword evidence="2" id="KW-0560">Oxidoreductase</keyword>
<sequence>MSENSRYDVVVVGGGAAGLNAALMLGRARRRVAVVDGGAPRNAPAAHMHGFLSRDGLPPGELLKIGREELLGYGVDLIDDDVERLEPGFTLRLAGGRELSARRVLWATGVHDDLPDIPGLRESWGTDAVTCPYCHGYEVRDQPLGVLGTEPASVEHALLVRQWSPDVVYFAHTAPPSEEDRERLDARGVRVVEGTVTGVRREHGAMTGVELGGRFVPRVALFIRTRTVPHDAPLRALGCAVEADVVKVDAGGQTSVPGVWAAGNVVDARATVIIAAAQGAAAAGMLNHDLVTEDVRDAVAAFGGFTPAAERAAAAAR</sequence>
<name>A0ABU5RBG7_9PSEU</name>
<evidence type="ECO:0000313" key="5">
    <source>
        <dbReference type="EMBL" id="MEA5363185.1"/>
    </source>
</evidence>
<evidence type="ECO:0000256" key="3">
    <source>
        <dbReference type="ARBA" id="ARBA00048132"/>
    </source>
</evidence>
<protein>
    <submittedName>
        <fullName evidence="5">NAD(P)/FAD-dependent oxidoreductase</fullName>
    </submittedName>
</protein>
<dbReference type="EMBL" id="JAYFSI010000006">
    <property type="protein sequence ID" value="MEA5363185.1"/>
    <property type="molecule type" value="Genomic_DNA"/>
</dbReference>
<evidence type="ECO:0000256" key="1">
    <source>
        <dbReference type="ARBA" id="ARBA00022630"/>
    </source>
</evidence>
<dbReference type="PANTHER" id="PTHR48105">
    <property type="entry name" value="THIOREDOXIN REDUCTASE 1-RELATED-RELATED"/>
    <property type="match status" value="1"/>
</dbReference>
<dbReference type="Proteomes" id="UP001304298">
    <property type="component" value="Unassembled WGS sequence"/>
</dbReference>
<reference evidence="5 6" key="1">
    <citation type="submission" date="2023-12" db="EMBL/GenBank/DDBJ databases">
        <title>Amycolatopsis sp. V23-08.</title>
        <authorList>
            <person name="Somphong A."/>
        </authorList>
    </citation>
    <scope>NUCLEOTIDE SEQUENCE [LARGE SCALE GENOMIC DNA]</scope>
    <source>
        <strain evidence="5 6">V23-08</strain>
    </source>
</reference>
<dbReference type="PRINTS" id="PR00469">
    <property type="entry name" value="PNDRDTASEII"/>
</dbReference>
<gene>
    <name evidence="5" type="ORF">VA596_26885</name>
</gene>
<feature type="domain" description="FAD/NAD(P)-binding" evidence="4">
    <location>
        <begin position="7"/>
        <end position="279"/>
    </location>
</feature>
<keyword evidence="1" id="KW-0285">Flavoprotein</keyword>
<dbReference type="Gene3D" id="3.50.50.60">
    <property type="entry name" value="FAD/NAD(P)-binding domain"/>
    <property type="match status" value="2"/>
</dbReference>
<dbReference type="SUPFAM" id="SSF51905">
    <property type="entry name" value="FAD/NAD(P)-binding domain"/>
    <property type="match status" value="1"/>
</dbReference>
<evidence type="ECO:0000313" key="6">
    <source>
        <dbReference type="Proteomes" id="UP001304298"/>
    </source>
</evidence>
<dbReference type="InterPro" id="IPR023753">
    <property type="entry name" value="FAD/NAD-binding_dom"/>
</dbReference>
<evidence type="ECO:0000256" key="2">
    <source>
        <dbReference type="ARBA" id="ARBA00023002"/>
    </source>
</evidence>
<accession>A0ABU5RBG7</accession>